<dbReference type="NCBIfam" id="TIGR02776">
    <property type="entry name" value="NHEJ_ligase_prk"/>
    <property type="match status" value="1"/>
</dbReference>
<dbReference type="OrthoDB" id="9802472at2"/>
<comment type="catalytic activity">
    <reaction evidence="20">
        <text>ATP + (deoxyribonucleotide)n-3'-hydroxyl + 5'-phospho-(deoxyribonucleotide)m = (deoxyribonucleotide)n+m + AMP + diphosphate.</text>
        <dbReference type="EC" id="6.5.1.1"/>
    </reaction>
</comment>
<dbReference type="Pfam" id="PF13298">
    <property type="entry name" value="LigD_N"/>
    <property type="match status" value="1"/>
</dbReference>
<proteinExistence type="predicted"/>
<reference evidence="23 24" key="1">
    <citation type="submission" date="2013-09" db="EMBL/GenBank/DDBJ databases">
        <title>Genome sequencing of Arenimonas composti.</title>
        <authorList>
            <person name="Chen F."/>
            <person name="Wang G."/>
        </authorList>
    </citation>
    <scope>NUCLEOTIDE SEQUENCE [LARGE SCALE GENOMIC DNA]</scope>
    <source>
        <strain evidence="23 24">TR7-09</strain>
    </source>
</reference>
<dbReference type="NCBIfam" id="TIGR02779">
    <property type="entry name" value="NHEJ_ligase_lig"/>
    <property type="match status" value="1"/>
</dbReference>
<keyword evidence="14" id="KW-0238">DNA-binding</keyword>
<comment type="cofactor">
    <cofactor evidence="1">
        <name>Mn(2+)</name>
        <dbReference type="ChEBI" id="CHEBI:29035"/>
    </cofactor>
</comment>
<evidence type="ECO:0000256" key="4">
    <source>
        <dbReference type="ARBA" id="ARBA00022679"/>
    </source>
</evidence>
<dbReference type="InterPro" id="IPR014146">
    <property type="entry name" value="LigD_ligase_dom"/>
</dbReference>
<keyword evidence="16" id="KW-0234">DNA repair</keyword>
<evidence type="ECO:0000256" key="10">
    <source>
        <dbReference type="ARBA" id="ARBA00022801"/>
    </source>
</evidence>
<organism evidence="23 24">
    <name type="scientific">Arenimonas composti TR7-09 = DSM 18010</name>
    <dbReference type="NCBI Taxonomy" id="1121013"/>
    <lineage>
        <taxon>Bacteria</taxon>
        <taxon>Pseudomonadati</taxon>
        <taxon>Pseudomonadota</taxon>
        <taxon>Gammaproteobacteria</taxon>
        <taxon>Lysobacterales</taxon>
        <taxon>Lysobacteraceae</taxon>
        <taxon>Arenimonas</taxon>
    </lineage>
</organism>
<evidence type="ECO:0000256" key="13">
    <source>
        <dbReference type="ARBA" id="ARBA00022932"/>
    </source>
</evidence>
<keyword evidence="13" id="KW-0239">DNA-directed DNA polymerase</keyword>
<dbReference type="CDD" id="cd04862">
    <property type="entry name" value="PaeLigD_Pol_like"/>
    <property type="match status" value="1"/>
</dbReference>
<feature type="region of interest" description="Disordered" evidence="21">
    <location>
        <begin position="574"/>
        <end position="607"/>
    </location>
</feature>
<feature type="compositionally biased region" description="Basic and acidic residues" evidence="21">
    <location>
        <begin position="404"/>
        <end position="426"/>
    </location>
</feature>
<keyword evidence="10" id="KW-0378">Hydrolase</keyword>
<keyword evidence="8" id="KW-0547">Nucleotide-binding</keyword>
<dbReference type="GO" id="GO:0003910">
    <property type="term" value="F:DNA ligase (ATP) activity"/>
    <property type="evidence" value="ECO:0007669"/>
    <property type="project" value="UniProtKB-EC"/>
</dbReference>
<dbReference type="GO" id="GO:0006281">
    <property type="term" value="P:DNA repair"/>
    <property type="evidence" value="ECO:0007669"/>
    <property type="project" value="UniProtKB-KW"/>
</dbReference>
<feature type="domain" description="ATP-dependent DNA ligase family profile" evidence="22">
    <location>
        <begin position="330"/>
        <end position="453"/>
    </location>
</feature>
<dbReference type="eggNOG" id="COG1793">
    <property type="taxonomic scope" value="Bacteria"/>
</dbReference>
<dbReference type="GO" id="GO:0006310">
    <property type="term" value="P:DNA recombination"/>
    <property type="evidence" value="ECO:0007669"/>
    <property type="project" value="UniProtKB-KW"/>
</dbReference>
<keyword evidence="12" id="KW-0067">ATP-binding</keyword>
<feature type="region of interest" description="Disordered" evidence="21">
    <location>
        <begin position="535"/>
        <end position="554"/>
    </location>
</feature>
<evidence type="ECO:0000256" key="16">
    <source>
        <dbReference type="ARBA" id="ARBA00023204"/>
    </source>
</evidence>
<evidence type="ECO:0000256" key="7">
    <source>
        <dbReference type="ARBA" id="ARBA00022723"/>
    </source>
</evidence>
<dbReference type="PANTHER" id="PTHR42705">
    <property type="entry name" value="BIFUNCTIONAL NON-HOMOLOGOUS END JOINING PROTEIN LIGD"/>
    <property type="match status" value="1"/>
</dbReference>
<dbReference type="Pfam" id="PF21686">
    <property type="entry name" value="LigD_Prim-Pol"/>
    <property type="match status" value="1"/>
</dbReference>
<dbReference type="NCBIfam" id="TIGR02777">
    <property type="entry name" value="LigD_PE_dom"/>
    <property type="match status" value="1"/>
</dbReference>
<dbReference type="InterPro" id="IPR052171">
    <property type="entry name" value="NHEJ_LigD"/>
</dbReference>
<keyword evidence="9" id="KW-0227">DNA damage</keyword>
<dbReference type="InterPro" id="IPR014144">
    <property type="entry name" value="LigD_PE_domain"/>
</dbReference>
<evidence type="ECO:0000256" key="1">
    <source>
        <dbReference type="ARBA" id="ARBA00001936"/>
    </source>
</evidence>
<keyword evidence="3" id="KW-0436">Ligase</keyword>
<evidence type="ECO:0000256" key="5">
    <source>
        <dbReference type="ARBA" id="ARBA00022695"/>
    </source>
</evidence>
<dbReference type="STRING" id="1121013.GCA_000426365_00461"/>
<evidence type="ECO:0000256" key="15">
    <source>
        <dbReference type="ARBA" id="ARBA00023172"/>
    </source>
</evidence>
<dbReference type="GO" id="GO:0003677">
    <property type="term" value="F:DNA binding"/>
    <property type="evidence" value="ECO:0007669"/>
    <property type="project" value="UniProtKB-KW"/>
</dbReference>
<dbReference type="AlphaFoldDB" id="A0A091BBP6"/>
<dbReference type="EMBL" id="AWXU01000056">
    <property type="protein sequence ID" value="KFN48259.1"/>
    <property type="molecule type" value="Genomic_DNA"/>
</dbReference>
<dbReference type="PROSITE" id="PS50160">
    <property type="entry name" value="DNA_LIGASE_A3"/>
    <property type="match status" value="1"/>
</dbReference>
<keyword evidence="17" id="KW-0464">Manganese</keyword>
<evidence type="ECO:0000256" key="20">
    <source>
        <dbReference type="ARBA" id="ARBA00034003"/>
    </source>
</evidence>
<evidence type="ECO:0000256" key="12">
    <source>
        <dbReference type="ARBA" id="ARBA00022840"/>
    </source>
</evidence>
<dbReference type="eggNOG" id="COG3285">
    <property type="taxonomic scope" value="Bacteria"/>
</dbReference>
<dbReference type="InterPro" id="IPR014143">
    <property type="entry name" value="NHEJ_ligase_prk"/>
</dbReference>
<evidence type="ECO:0000256" key="3">
    <source>
        <dbReference type="ARBA" id="ARBA00022598"/>
    </source>
</evidence>
<dbReference type="SUPFAM" id="SSF56091">
    <property type="entry name" value="DNA ligase/mRNA capping enzyme, catalytic domain"/>
    <property type="match status" value="1"/>
</dbReference>
<name>A0A091BBP6_9GAMM</name>
<evidence type="ECO:0000256" key="14">
    <source>
        <dbReference type="ARBA" id="ARBA00023125"/>
    </source>
</evidence>
<dbReference type="Proteomes" id="UP000029391">
    <property type="component" value="Unassembled WGS sequence"/>
</dbReference>
<accession>A0A091BBP6</accession>
<dbReference type="InterPro" id="IPR033651">
    <property type="entry name" value="PaeLigD_Pol-like"/>
</dbReference>
<keyword evidence="15" id="KW-0233">DNA recombination</keyword>
<keyword evidence="6" id="KW-0540">Nuclease</keyword>
<dbReference type="InterPro" id="IPR012310">
    <property type="entry name" value="DNA_ligase_ATP-dep_cent"/>
</dbReference>
<dbReference type="NCBIfam" id="TIGR02778">
    <property type="entry name" value="ligD_pol"/>
    <property type="match status" value="1"/>
</dbReference>
<dbReference type="Pfam" id="PF04679">
    <property type="entry name" value="DNA_ligase_A_C"/>
    <property type="match status" value="1"/>
</dbReference>
<sequence>MSLAEYRRKRDFARTAEPEPGKPMPRGKRPLFVVQLHHASRRHYDFRLQVGDALKSWAVPKGPSYDPAVKRMAVEVEDHPLDYAGFEGDIPKGEYGGGHVARFDTGTWSSEGDVEAQLAKGHLRFELFGERLKGGWHLVRSGKPARQPQWLLFKEKDEFAGELEADDLLEGVTKPGGKPESGNGKRVSERGVAKGKRKGAALVASAPAVSPAARKRRVDWAGRAAKLPGSRERKLKDAAFMPQLARLGEAPPAGEQWLHELKWDGYRILATIVDGRVRLWSRNALEWTDRLPDVATALAQLGLKAAAFDGELIAGQGTQQDFNRLQATLSGQQAGALAYVMFDLLHVDGVDISEAPLRERKALLAQLLAKPPRHLAYSSHVEGEADAAYALAAEQGFEGLISKRADRPYRPGRGDDWRKSKRRDSDEFAVVGTTPGKGARAAGFGSLLLARPDGDGGWSYAGRVGSGFDDATMRALVKRLGDAGSATPSVAITPTQQRELGRGARWFAPELVVEVIARGIGSSGVLRQPSLKALRPDKTPADLGDSDRGPVGRAARGAAMAARKSAKKATKKVAKKPAAKVAKTAAKKATKRTRDDDTAGPVRISSPDRVVYPEDGYTKAEVAAYYDAVMPQLLPEIAGRPLSVIRCPDGSQGACFFQKHHTAGLKRVDSVRLKEESEASGEYLVAGAAEDVMELVQFNALEFHPWGSHADRPDRADRIVFDLDPGPEVAFAEVRRAARDVRELLKKAGLESFLRTTGGKGLHVVVPLAPAEDWELVRRFARGFAESLAAAEPERFIAVSTLKKRPGKIFVDYLRNGRGATAVASYSLRARPGAPVAMPLPWSALPRLTSGAQYTLANTPAHLRRRRSDPWAGMARLKQGLARWRQQD</sequence>
<keyword evidence="7" id="KW-0479">Metal-binding</keyword>
<keyword evidence="18" id="KW-0511">Multifunctional enzyme</keyword>
<dbReference type="EC" id="6.5.1.1" evidence="2"/>
<evidence type="ECO:0000256" key="17">
    <source>
        <dbReference type="ARBA" id="ARBA00023211"/>
    </source>
</evidence>
<feature type="region of interest" description="Disordered" evidence="21">
    <location>
        <begin position="404"/>
        <end position="432"/>
    </location>
</feature>
<comment type="caution">
    <text evidence="23">The sequence shown here is derived from an EMBL/GenBank/DDBJ whole genome shotgun (WGS) entry which is preliminary data.</text>
</comment>
<dbReference type="Pfam" id="PF01068">
    <property type="entry name" value="DNA_ligase_A_M"/>
    <property type="match status" value="1"/>
</dbReference>
<keyword evidence="5" id="KW-0548">Nucleotidyltransferase</keyword>
<evidence type="ECO:0000256" key="11">
    <source>
        <dbReference type="ARBA" id="ARBA00022839"/>
    </source>
</evidence>
<dbReference type="Gene3D" id="2.40.50.140">
    <property type="entry name" value="Nucleic acid-binding proteins"/>
    <property type="match status" value="1"/>
</dbReference>
<evidence type="ECO:0000256" key="9">
    <source>
        <dbReference type="ARBA" id="ARBA00022763"/>
    </source>
</evidence>
<dbReference type="GO" id="GO:0005524">
    <property type="term" value="F:ATP binding"/>
    <property type="evidence" value="ECO:0007669"/>
    <property type="project" value="UniProtKB-KW"/>
</dbReference>
<evidence type="ECO:0000313" key="23">
    <source>
        <dbReference type="EMBL" id="KFN48259.1"/>
    </source>
</evidence>
<dbReference type="RefSeq" id="WP_026815983.1">
    <property type="nucleotide sequence ID" value="NZ_AUFF01000001.1"/>
</dbReference>
<gene>
    <name evidence="23" type="ORF">P873_01500</name>
</gene>
<feature type="compositionally biased region" description="Basic and acidic residues" evidence="21">
    <location>
        <begin position="535"/>
        <end position="550"/>
    </location>
</feature>
<evidence type="ECO:0000259" key="22">
    <source>
        <dbReference type="PROSITE" id="PS50160"/>
    </source>
</evidence>
<dbReference type="InterPro" id="IPR012340">
    <property type="entry name" value="NA-bd_OB-fold"/>
</dbReference>
<feature type="region of interest" description="Disordered" evidence="21">
    <location>
        <begin position="170"/>
        <end position="192"/>
    </location>
</feature>
<dbReference type="Gene3D" id="3.30.1490.70">
    <property type="match status" value="1"/>
</dbReference>
<evidence type="ECO:0000256" key="6">
    <source>
        <dbReference type="ARBA" id="ARBA00022722"/>
    </source>
</evidence>
<dbReference type="PANTHER" id="PTHR42705:SF2">
    <property type="entry name" value="BIFUNCTIONAL NON-HOMOLOGOUS END JOINING PROTEIN LIGD"/>
    <property type="match status" value="1"/>
</dbReference>
<dbReference type="Gene3D" id="3.30.470.30">
    <property type="entry name" value="DNA ligase/mRNA capping enzyme"/>
    <property type="match status" value="1"/>
</dbReference>
<evidence type="ECO:0000256" key="18">
    <source>
        <dbReference type="ARBA" id="ARBA00023268"/>
    </source>
</evidence>
<dbReference type="CDD" id="cd07906">
    <property type="entry name" value="Adenylation_DNA_ligase_LigD_LigC"/>
    <property type="match status" value="1"/>
</dbReference>
<dbReference type="SUPFAM" id="SSF50249">
    <property type="entry name" value="Nucleic acid-binding proteins"/>
    <property type="match status" value="1"/>
</dbReference>
<dbReference type="GO" id="GO:0004527">
    <property type="term" value="F:exonuclease activity"/>
    <property type="evidence" value="ECO:0007669"/>
    <property type="project" value="UniProtKB-KW"/>
</dbReference>
<dbReference type="InterPro" id="IPR012309">
    <property type="entry name" value="DNA_ligase_ATP-dep_C"/>
</dbReference>
<dbReference type="GO" id="GO:0003887">
    <property type="term" value="F:DNA-directed DNA polymerase activity"/>
    <property type="evidence" value="ECO:0007669"/>
    <property type="project" value="UniProtKB-KW"/>
</dbReference>
<keyword evidence="11" id="KW-0269">Exonuclease</keyword>
<protein>
    <recommendedName>
        <fullName evidence="2">DNA ligase (ATP)</fullName>
        <ecNumber evidence="2">6.5.1.1</ecNumber>
    </recommendedName>
    <alternativeName>
        <fullName evidence="19">NHEJ DNA polymerase</fullName>
    </alternativeName>
</protein>
<evidence type="ECO:0000256" key="2">
    <source>
        <dbReference type="ARBA" id="ARBA00012727"/>
    </source>
</evidence>
<dbReference type="GO" id="GO:0046872">
    <property type="term" value="F:metal ion binding"/>
    <property type="evidence" value="ECO:0007669"/>
    <property type="project" value="UniProtKB-KW"/>
</dbReference>
<evidence type="ECO:0000256" key="19">
    <source>
        <dbReference type="ARBA" id="ARBA00029943"/>
    </source>
</evidence>
<dbReference type="CDD" id="cd07971">
    <property type="entry name" value="OBF_DNA_ligase_LigD"/>
    <property type="match status" value="1"/>
</dbReference>
<evidence type="ECO:0000256" key="21">
    <source>
        <dbReference type="SAM" id="MobiDB-lite"/>
    </source>
</evidence>
<evidence type="ECO:0000256" key="8">
    <source>
        <dbReference type="ARBA" id="ARBA00022741"/>
    </source>
</evidence>
<feature type="compositionally biased region" description="Basic and acidic residues" evidence="21">
    <location>
        <begin position="1"/>
        <end position="20"/>
    </location>
</feature>
<keyword evidence="4" id="KW-0808">Transferase</keyword>
<evidence type="ECO:0000313" key="24">
    <source>
        <dbReference type="Proteomes" id="UP000029391"/>
    </source>
</evidence>
<keyword evidence="24" id="KW-1185">Reference proteome</keyword>
<dbReference type="InterPro" id="IPR014145">
    <property type="entry name" value="LigD_pol_dom"/>
</dbReference>
<feature type="region of interest" description="Disordered" evidence="21">
    <location>
        <begin position="1"/>
        <end position="29"/>
    </location>
</feature>
<dbReference type="Gene3D" id="3.90.920.10">
    <property type="entry name" value="DNA primase, PRIM domain"/>
    <property type="match status" value="1"/>
</dbReference>